<gene>
    <name evidence="2" type="ORF">WT26_22090</name>
</gene>
<protein>
    <submittedName>
        <fullName evidence="2">Uncharacterized protein</fullName>
    </submittedName>
</protein>
<feature type="region of interest" description="Disordered" evidence="1">
    <location>
        <begin position="188"/>
        <end position="221"/>
    </location>
</feature>
<name>A0A1B4PXP0_BURCE</name>
<dbReference type="EMBL" id="CP013444">
    <property type="protein sequence ID" value="AOK18705.1"/>
    <property type="molecule type" value="Genomic_DNA"/>
</dbReference>
<dbReference type="RefSeq" id="WP_069270858.1">
    <property type="nucleotide sequence ID" value="NZ_CP013444.1"/>
</dbReference>
<sequence>MNANDQQAIEDAVKEIGLSMASNAFPVFYVAQNVYDTTESVWAVWNARESADEMAKIEAGIDLVFAVVGWVPVVGAGVKRTFRLVNHKSEIYGPLLFDILRLVLQRAHVQTSPDALIDKLFDATGVKKYLTEAREHIQQSWLYREMPSSVQVTFMQALTFVETNLPYWLGQFVQRKLLHWRKKQPNSSAVSTLEEHRTTEKPGAKGEEAKAGHDRPVSTPSKGVVNAKLAVTDITTEITGILGEHIGDYYCYEKLKWGNGWTGHDKGLSGKWSERPGLRVMGKLNDKGRLNKLFDLKARGHGIDGVWRAAPFSNQMKDFAIVEMKASTTTRKLKDPNAKHSIAGKLGTIKEKVRPPAQDLLEPPPDDSGPASPTAGGPNIGGGKPSPGGGKPSPGGGKPSPGGGKPSPGGGKPTPGGSTNEGSPPRREQSDSASPKTETTQKDKPATTGPSSAKIARVQMSHEWIEAKISGAVPEQELADAILRLGYSRHLLYVPFYLPSAVQHVEALAAGTEHEHADHDLPFTHHYKDGEVEEAVKLKASRIK</sequence>
<evidence type="ECO:0000313" key="2">
    <source>
        <dbReference type="EMBL" id="AOK18705.1"/>
    </source>
</evidence>
<feature type="region of interest" description="Disordered" evidence="1">
    <location>
        <begin position="331"/>
        <end position="453"/>
    </location>
</feature>
<dbReference type="AlphaFoldDB" id="A0A1B4PXP0"/>
<feature type="compositionally biased region" description="Basic and acidic residues" evidence="1">
    <location>
        <begin position="193"/>
        <end position="216"/>
    </location>
</feature>
<reference evidence="2 3" key="1">
    <citation type="submission" date="2015-12" db="EMBL/GenBank/DDBJ databases">
        <title>Diversity of Burkholderia near neighbor genomes.</title>
        <authorList>
            <person name="Sahl J."/>
            <person name="Wagner D."/>
            <person name="Keim P."/>
        </authorList>
    </citation>
    <scope>NUCLEOTIDE SEQUENCE [LARGE SCALE GENOMIC DNA]</scope>
    <source>
        <strain evidence="2 3">MSMB1184WGS</strain>
    </source>
</reference>
<dbReference type="Proteomes" id="UP000094776">
    <property type="component" value="Chromosome 2"/>
</dbReference>
<accession>A0A1B4PXP0</accession>
<organism evidence="2 3">
    <name type="scientific">Burkholderia cepacia</name>
    <name type="common">Pseudomonas cepacia</name>
    <dbReference type="NCBI Taxonomy" id="292"/>
    <lineage>
        <taxon>Bacteria</taxon>
        <taxon>Pseudomonadati</taxon>
        <taxon>Pseudomonadota</taxon>
        <taxon>Betaproteobacteria</taxon>
        <taxon>Burkholderiales</taxon>
        <taxon>Burkholderiaceae</taxon>
        <taxon>Burkholderia</taxon>
        <taxon>Burkholderia cepacia complex</taxon>
    </lineage>
</organism>
<dbReference type="InterPro" id="IPR049802">
    <property type="entry name" value="RhsC-like_FIX"/>
</dbReference>
<dbReference type="CDD" id="cd20746">
    <property type="entry name" value="FIX_Ntox15_NUC_DUF4112_RhsA-like"/>
    <property type="match status" value="1"/>
</dbReference>
<evidence type="ECO:0000256" key="1">
    <source>
        <dbReference type="SAM" id="MobiDB-lite"/>
    </source>
</evidence>
<evidence type="ECO:0000313" key="3">
    <source>
        <dbReference type="Proteomes" id="UP000094776"/>
    </source>
</evidence>
<feature type="compositionally biased region" description="Gly residues" evidence="1">
    <location>
        <begin position="378"/>
        <end position="414"/>
    </location>
</feature>
<proteinExistence type="predicted"/>